<comment type="caution">
    <text evidence="1">The sequence shown here is derived from an EMBL/GenBank/DDBJ whole genome shotgun (WGS) entry which is preliminary data.</text>
</comment>
<name>A0A839SUI3_9PROT</name>
<evidence type="ECO:0000313" key="1">
    <source>
        <dbReference type="EMBL" id="MBB3065350.1"/>
    </source>
</evidence>
<sequence>MGRQLDLAQNYLLLEAFDLLGRHLYGDDWTGLEAWARPQRSTREIRQEREALLAEIEKSTIALDALTRRYNAVLDHDEQRALDAEITATRQALNETRNRLRDLPSLTGSHIRDSAAYERRAVAEGLIKGALDKGELTAIYGPNQPFAWQDWKNQPWFRLDIALSLATVSPELSNLRRAPVFLPRATFQTWLDGIEPKTLERLEEMTPEMRCRAYLKEEVSKGKTKSRDDYQEEALSLIEGLSIRLFRQLWTEIVPDSWKQGGRRKK</sequence>
<accession>A0A839SUI3</accession>
<dbReference type="EMBL" id="JACHXA010000004">
    <property type="protein sequence ID" value="MBB3065350.1"/>
    <property type="molecule type" value="Genomic_DNA"/>
</dbReference>
<protein>
    <submittedName>
        <fullName evidence="1">Uncharacterized protein</fullName>
    </submittedName>
</protein>
<proteinExistence type="predicted"/>
<dbReference type="RefSeq" id="WP_183416190.1">
    <property type="nucleotide sequence ID" value="NZ_JACHXA010000004.1"/>
</dbReference>
<dbReference type="Proteomes" id="UP000581135">
    <property type="component" value="Unassembled WGS sequence"/>
</dbReference>
<evidence type="ECO:0000313" key="2">
    <source>
        <dbReference type="Proteomes" id="UP000581135"/>
    </source>
</evidence>
<keyword evidence="2" id="KW-1185">Reference proteome</keyword>
<dbReference type="AlphaFoldDB" id="A0A839SUI3"/>
<gene>
    <name evidence="1" type="ORF">FHR98_001637</name>
</gene>
<reference evidence="1 2" key="1">
    <citation type="submission" date="2020-08" db="EMBL/GenBank/DDBJ databases">
        <title>Genomic Encyclopedia of Type Strains, Phase III (KMG-III): the genomes of soil and plant-associated and newly described type strains.</title>
        <authorList>
            <person name="Whitman W."/>
        </authorList>
    </citation>
    <scope>NUCLEOTIDE SEQUENCE [LARGE SCALE GENOMIC DNA]</scope>
    <source>
        <strain evidence="1 2">CECT 8803</strain>
    </source>
</reference>
<organism evidence="1 2">
    <name type="scientific">Limibacillus halophilus</name>
    <dbReference type="NCBI Taxonomy" id="1579333"/>
    <lineage>
        <taxon>Bacteria</taxon>
        <taxon>Pseudomonadati</taxon>
        <taxon>Pseudomonadota</taxon>
        <taxon>Alphaproteobacteria</taxon>
        <taxon>Rhodospirillales</taxon>
        <taxon>Rhodovibrionaceae</taxon>
        <taxon>Limibacillus</taxon>
    </lineage>
</organism>